<dbReference type="AlphaFoldDB" id="A0AAV7VU25"/>
<evidence type="ECO:0000313" key="3">
    <source>
        <dbReference type="Proteomes" id="UP001066276"/>
    </source>
</evidence>
<comment type="caution">
    <text evidence="2">The sequence shown here is derived from an EMBL/GenBank/DDBJ whole genome shotgun (WGS) entry which is preliminary data.</text>
</comment>
<proteinExistence type="predicted"/>
<feature type="region of interest" description="Disordered" evidence="1">
    <location>
        <begin position="1"/>
        <end position="82"/>
    </location>
</feature>
<sequence>GSLMEETIRNLDAKLKSQPRKRKAPGSKDGPPIKKGSSSRKTQESSPQSSGDAGPQPKQRMSSLKVCTGTVQNPAASLVLVN</sequence>
<feature type="compositionally biased region" description="Basic and acidic residues" evidence="1">
    <location>
        <begin position="1"/>
        <end position="15"/>
    </location>
</feature>
<evidence type="ECO:0000256" key="1">
    <source>
        <dbReference type="SAM" id="MobiDB-lite"/>
    </source>
</evidence>
<keyword evidence="3" id="KW-1185">Reference proteome</keyword>
<protein>
    <submittedName>
        <fullName evidence="2">Uncharacterized protein</fullName>
    </submittedName>
</protein>
<accession>A0AAV7VU25</accession>
<evidence type="ECO:0000313" key="2">
    <source>
        <dbReference type="EMBL" id="KAJ1205188.1"/>
    </source>
</evidence>
<dbReference type="Proteomes" id="UP001066276">
    <property type="component" value="Chromosome 1_2"/>
</dbReference>
<dbReference type="EMBL" id="JANPWB010000002">
    <property type="protein sequence ID" value="KAJ1205188.1"/>
    <property type="molecule type" value="Genomic_DNA"/>
</dbReference>
<reference evidence="2" key="1">
    <citation type="journal article" date="2022" name="bioRxiv">
        <title>Sequencing and chromosome-scale assembly of the giantPleurodeles waltlgenome.</title>
        <authorList>
            <person name="Brown T."/>
            <person name="Elewa A."/>
            <person name="Iarovenko S."/>
            <person name="Subramanian E."/>
            <person name="Araus A.J."/>
            <person name="Petzold A."/>
            <person name="Susuki M."/>
            <person name="Suzuki K.-i.T."/>
            <person name="Hayashi T."/>
            <person name="Toyoda A."/>
            <person name="Oliveira C."/>
            <person name="Osipova E."/>
            <person name="Leigh N.D."/>
            <person name="Simon A."/>
            <person name="Yun M.H."/>
        </authorList>
    </citation>
    <scope>NUCLEOTIDE SEQUENCE</scope>
    <source>
        <strain evidence="2">20211129_DDA</strain>
        <tissue evidence="2">Liver</tissue>
    </source>
</reference>
<gene>
    <name evidence="2" type="ORF">NDU88_000623</name>
</gene>
<feature type="non-terminal residue" evidence="2">
    <location>
        <position position="82"/>
    </location>
</feature>
<feature type="non-terminal residue" evidence="2">
    <location>
        <position position="1"/>
    </location>
</feature>
<name>A0AAV7VU25_PLEWA</name>
<organism evidence="2 3">
    <name type="scientific">Pleurodeles waltl</name>
    <name type="common">Iberian ribbed newt</name>
    <dbReference type="NCBI Taxonomy" id="8319"/>
    <lineage>
        <taxon>Eukaryota</taxon>
        <taxon>Metazoa</taxon>
        <taxon>Chordata</taxon>
        <taxon>Craniata</taxon>
        <taxon>Vertebrata</taxon>
        <taxon>Euteleostomi</taxon>
        <taxon>Amphibia</taxon>
        <taxon>Batrachia</taxon>
        <taxon>Caudata</taxon>
        <taxon>Salamandroidea</taxon>
        <taxon>Salamandridae</taxon>
        <taxon>Pleurodelinae</taxon>
        <taxon>Pleurodeles</taxon>
    </lineage>
</organism>